<sequence>MTVTEILNQCKAILESNYKSQFRGLVLYGSMARNQASPASDIDLLVLLNQPFDYFRELRMIIELLYPVQLESEQLISVKPVPVDDFERGVIQLYRNAKREGVLV</sequence>
<dbReference type="SUPFAM" id="SSF81301">
    <property type="entry name" value="Nucleotidyltransferase"/>
    <property type="match status" value="1"/>
</dbReference>
<dbReference type="Pfam" id="PF01909">
    <property type="entry name" value="NTP_transf_2"/>
    <property type="match status" value="1"/>
</dbReference>
<feature type="domain" description="Polymerase nucleotidyl transferase" evidence="1">
    <location>
        <begin position="9"/>
        <end position="65"/>
    </location>
</feature>
<evidence type="ECO:0000259" key="1">
    <source>
        <dbReference type="Pfam" id="PF01909"/>
    </source>
</evidence>
<dbReference type="PANTHER" id="PTHR33933:SF1">
    <property type="entry name" value="PROTEIN ADENYLYLTRANSFERASE MNTA-RELATED"/>
    <property type="match status" value="1"/>
</dbReference>
<proteinExistence type="predicted"/>
<evidence type="ECO:0000313" key="2">
    <source>
        <dbReference type="EMBL" id="OGG54743.1"/>
    </source>
</evidence>
<dbReference type="InterPro" id="IPR002934">
    <property type="entry name" value="Polymerase_NTP_transf_dom"/>
</dbReference>
<dbReference type="EMBL" id="MFKF01000097">
    <property type="protein sequence ID" value="OGG54743.1"/>
    <property type="molecule type" value="Genomic_DNA"/>
</dbReference>
<reference evidence="2 3" key="1">
    <citation type="journal article" date="2016" name="Nat. Commun.">
        <title>Thousands of microbial genomes shed light on interconnected biogeochemical processes in an aquifer system.</title>
        <authorList>
            <person name="Anantharaman K."/>
            <person name="Brown C.T."/>
            <person name="Hug L.A."/>
            <person name="Sharon I."/>
            <person name="Castelle C.J."/>
            <person name="Probst A.J."/>
            <person name="Thomas B.C."/>
            <person name="Singh A."/>
            <person name="Wilkins M.J."/>
            <person name="Karaoz U."/>
            <person name="Brodie E.L."/>
            <person name="Williams K.H."/>
            <person name="Hubbard S.S."/>
            <person name="Banfield J.F."/>
        </authorList>
    </citation>
    <scope>NUCLEOTIDE SEQUENCE [LARGE SCALE GENOMIC DNA]</scope>
    <source>
        <strain evidence="3">RIFCSPLOWO2_12_FULL_64_10</strain>
    </source>
</reference>
<evidence type="ECO:0000313" key="3">
    <source>
        <dbReference type="Proteomes" id="UP000178606"/>
    </source>
</evidence>
<dbReference type="AlphaFoldDB" id="A0A1F6CZY7"/>
<gene>
    <name evidence="2" type="ORF">A3F84_25980</name>
</gene>
<dbReference type="InterPro" id="IPR043519">
    <property type="entry name" value="NT_sf"/>
</dbReference>
<dbReference type="GO" id="GO:0016779">
    <property type="term" value="F:nucleotidyltransferase activity"/>
    <property type="evidence" value="ECO:0007669"/>
    <property type="project" value="InterPro"/>
</dbReference>
<comment type="caution">
    <text evidence="2">The sequence shown here is derived from an EMBL/GenBank/DDBJ whole genome shotgun (WGS) entry which is preliminary data.</text>
</comment>
<dbReference type="CDD" id="cd05403">
    <property type="entry name" value="NT_KNTase_like"/>
    <property type="match status" value="1"/>
</dbReference>
<accession>A0A1F6CZY7</accession>
<name>A0A1F6CZY7_HANXR</name>
<dbReference type="Gene3D" id="3.30.460.10">
    <property type="entry name" value="Beta Polymerase, domain 2"/>
    <property type="match status" value="1"/>
</dbReference>
<organism evidence="2 3">
    <name type="scientific">Handelsmanbacteria sp. (strain RIFCSPLOWO2_12_FULL_64_10)</name>
    <dbReference type="NCBI Taxonomy" id="1817868"/>
    <lineage>
        <taxon>Bacteria</taxon>
        <taxon>Candidatus Handelsmaniibacteriota</taxon>
    </lineage>
</organism>
<protein>
    <recommendedName>
        <fullName evidence="1">Polymerase nucleotidyl transferase domain-containing protein</fullName>
    </recommendedName>
</protein>
<dbReference type="Proteomes" id="UP000178606">
    <property type="component" value="Unassembled WGS sequence"/>
</dbReference>
<dbReference type="PANTHER" id="PTHR33933">
    <property type="entry name" value="NUCLEOTIDYLTRANSFERASE"/>
    <property type="match status" value="1"/>
</dbReference>
<dbReference type="InterPro" id="IPR052548">
    <property type="entry name" value="Type_VII_TA_antitoxin"/>
</dbReference>